<gene>
    <name evidence="2" type="ORF">MENT_LOCUS47818</name>
</gene>
<sequence>MVLSYVFPAIIIFDTLHKFHWSNNLNISLFTIIASLFFISGIVTVGCFIINFFYNYWQLDSSQ</sequence>
<dbReference type="OrthoDB" id="20287at2759"/>
<keyword evidence="1" id="KW-0472">Membrane</keyword>
<organism evidence="2 3">
    <name type="scientific">Meloidogyne enterolobii</name>
    <name type="common">Root-knot nematode worm</name>
    <name type="synonym">Meloidogyne mayaguensis</name>
    <dbReference type="NCBI Taxonomy" id="390850"/>
    <lineage>
        <taxon>Eukaryota</taxon>
        <taxon>Metazoa</taxon>
        <taxon>Ecdysozoa</taxon>
        <taxon>Nematoda</taxon>
        <taxon>Chromadorea</taxon>
        <taxon>Rhabditida</taxon>
        <taxon>Tylenchina</taxon>
        <taxon>Tylenchomorpha</taxon>
        <taxon>Tylenchoidea</taxon>
        <taxon>Meloidogynidae</taxon>
        <taxon>Meloidogyninae</taxon>
        <taxon>Meloidogyne</taxon>
    </lineage>
</organism>
<keyword evidence="1" id="KW-1133">Transmembrane helix</keyword>
<feature type="transmembrane region" description="Helical" evidence="1">
    <location>
        <begin position="27"/>
        <end position="54"/>
    </location>
</feature>
<evidence type="ECO:0000313" key="3">
    <source>
        <dbReference type="Proteomes" id="UP000580250"/>
    </source>
</evidence>
<evidence type="ECO:0000313" key="2">
    <source>
        <dbReference type="EMBL" id="CAD2194774.1"/>
    </source>
</evidence>
<proteinExistence type="predicted"/>
<keyword evidence="1" id="KW-0812">Transmembrane</keyword>
<dbReference type="AlphaFoldDB" id="A0A6V7X658"/>
<name>A0A6V7X658_MELEN</name>
<accession>A0A6V7X658</accession>
<reference evidence="2 3" key="1">
    <citation type="submission" date="2020-08" db="EMBL/GenBank/DDBJ databases">
        <authorList>
            <person name="Koutsovoulos G."/>
            <person name="Danchin GJ E."/>
        </authorList>
    </citation>
    <scope>NUCLEOTIDE SEQUENCE [LARGE SCALE GENOMIC DNA]</scope>
</reference>
<evidence type="ECO:0000256" key="1">
    <source>
        <dbReference type="SAM" id="Phobius"/>
    </source>
</evidence>
<protein>
    <submittedName>
        <fullName evidence="2">Uncharacterized protein</fullName>
    </submittedName>
</protein>
<comment type="caution">
    <text evidence="2">The sequence shown here is derived from an EMBL/GenBank/DDBJ whole genome shotgun (WGS) entry which is preliminary data.</text>
</comment>
<dbReference type="Proteomes" id="UP000580250">
    <property type="component" value="Unassembled WGS sequence"/>
</dbReference>
<dbReference type="EMBL" id="CAJEWN010001144">
    <property type="protein sequence ID" value="CAD2194774.1"/>
    <property type="molecule type" value="Genomic_DNA"/>
</dbReference>